<dbReference type="SUPFAM" id="SSF69593">
    <property type="entry name" value="Glycerol-3-phosphate (1)-acyltransferase"/>
    <property type="match status" value="1"/>
</dbReference>
<proteinExistence type="predicted"/>
<dbReference type="AlphaFoldDB" id="A0A0F9TW71"/>
<dbReference type="Pfam" id="PF01553">
    <property type="entry name" value="Acyltransferase"/>
    <property type="match status" value="1"/>
</dbReference>
<sequence>MRTIVLLITYALLTILLIPILLFCSPLKFAQPIILVTRWALWVGQKILGIRLDASGIERINKRVPYVFMANHQSLIDGPLLYLIIPQFVRVLLKKEAFRIPVIGQAMRQVGFVSVDRKGLRGGKKSIDRATCMIKEKGISFLIFSEGTRSRDGKLQPFKRGGFFLAVNSQVPIFPVSIKGSYALLPKGSFFAKKGKVGVIFHPPVSVQGFDRNNLSQLMGKVRSVIQSGLD</sequence>
<keyword evidence="1" id="KW-0808">Transferase</keyword>
<dbReference type="PANTHER" id="PTHR10434">
    <property type="entry name" value="1-ACYL-SN-GLYCEROL-3-PHOSPHATE ACYLTRANSFERASE"/>
    <property type="match status" value="1"/>
</dbReference>
<reference evidence="4" key="1">
    <citation type="journal article" date="2015" name="Nature">
        <title>Complex archaea that bridge the gap between prokaryotes and eukaryotes.</title>
        <authorList>
            <person name="Spang A."/>
            <person name="Saw J.H."/>
            <person name="Jorgensen S.L."/>
            <person name="Zaremba-Niedzwiedzka K."/>
            <person name="Martijn J."/>
            <person name="Lind A.E."/>
            <person name="van Eijk R."/>
            <person name="Schleper C."/>
            <person name="Guy L."/>
            <person name="Ettema T.J."/>
        </authorList>
    </citation>
    <scope>NUCLEOTIDE SEQUENCE</scope>
</reference>
<feature type="domain" description="Phospholipid/glycerol acyltransferase" evidence="3">
    <location>
        <begin position="66"/>
        <end position="181"/>
    </location>
</feature>
<protein>
    <recommendedName>
        <fullName evidence="3">Phospholipid/glycerol acyltransferase domain-containing protein</fullName>
    </recommendedName>
</protein>
<gene>
    <name evidence="4" type="ORF">LCGC14_0602640</name>
</gene>
<dbReference type="EMBL" id="LAZR01000973">
    <property type="protein sequence ID" value="KKN53401.1"/>
    <property type="molecule type" value="Genomic_DNA"/>
</dbReference>
<accession>A0A0F9TW71</accession>
<evidence type="ECO:0000256" key="1">
    <source>
        <dbReference type="ARBA" id="ARBA00022679"/>
    </source>
</evidence>
<dbReference type="InterPro" id="IPR002123">
    <property type="entry name" value="Plipid/glycerol_acylTrfase"/>
</dbReference>
<evidence type="ECO:0000259" key="3">
    <source>
        <dbReference type="SMART" id="SM00563"/>
    </source>
</evidence>
<comment type="caution">
    <text evidence="4">The sequence shown here is derived from an EMBL/GenBank/DDBJ whole genome shotgun (WGS) entry which is preliminary data.</text>
</comment>
<dbReference type="CDD" id="cd07989">
    <property type="entry name" value="LPLAT_AGPAT-like"/>
    <property type="match status" value="1"/>
</dbReference>
<organism evidence="4">
    <name type="scientific">marine sediment metagenome</name>
    <dbReference type="NCBI Taxonomy" id="412755"/>
    <lineage>
        <taxon>unclassified sequences</taxon>
        <taxon>metagenomes</taxon>
        <taxon>ecological metagenomes</taxon>
    </lineage>
</organism>
<keyword evidence="2" id="KW-0012">Acyltransferase</keyword>
<dbReference type="GO" id="GO:0003841">
    <property type="term" value="F:1-acylglycerol-3-phosphate O-acyltransferase activity"/>
    <property type="evidence" value="ECO:0007669"/>
    <property type="project" value="TreeGrafter"/>
</dbReference>
<dbReference type="PANTHER" id="PTHR10434:SF11">
    <property type="entry name" value="1-ACYL-SN-GLYCEROL-3-PHOSPHATE ACYLTRANSFERASE"/>
    <property type="match status" value="1"/>
</dbReference>
<name>A0A0F9TW71_9ZZZZ</name>
<dbReference type="GO" id="GO:0006654">
    <property type="term" value="P:phosphatidic acid biosynthetic process"/>
    <property type="evidence" value="ECO:0007669"/>
    <property type="project" value="TreeGrafter"/>
</dbReference>
<evidence type="ECO:0000313" key="4">
    <source>
        <dbReference type="EMBL" id="KKN53401.1"/>
    </source>
</evidence>
<dbReference type="SMART" id="SM00563">
    <property type="entry name" value="PlsC"/>
    <property type="match status" value="1"/>
</dbReference>
<evidence type="ECO:0000256" key="2">
    <source>
        <dbReference type="ARBA" id="ARBA00023315"/>
    </source>
</evidence>